<keyword evidence="4" id="KW-1185">Reference proteome</keyword>
<dbReference type="PANTHER" id="PTHR45614:SF253">
    <property type="entry name" value="CHROMOSOME UNDETERMINED SCAFFOLD_38, WHOLE GENOME SHOTGUN SEQUENCE"/>
    <property type="match status" value="1"/>
</dbReference>
<accession>A2G828</accession>
<dbReference type="InterPro" id="IPR050560">
    <property type="entry name" value="MYB_TF"/>
</dbReference>
<organism evidence="3 4">
    <name type="scientific">Trichomonas vaginalis (strain ATCC PRA-98 / G3)</name>
    <dbReference type="NCBI Taxonomy" id="412133"/>
    <lineage>
        <taxon>Eukaryota</taxon>
        <taxon>Metamonada</taxon>
        <taxon>Parabasalia</taxon>
        <taxon>Trichomonadida</taxon>
        <taxon>Trichomonadidae</taxon>
        <taxon>Trichomonas</taxon>
    </lineage>
</organism>
<dbReference type="Proteomes" id="UP000001542">
    <property type="component" value="Unassembled WGS sequence"/>
</dbReference>
<feature type="domain" description="HTH myb-type" evidence="2">
    <location>
        <begin position="70"/>
        <end position="120"/>
    </location>
</feature>
<evidence type="ECO:0000313" key="3">
    <source>
        <dbReference type="EMBL" id="EAX86688.1"/>
    </source>
</evidence>
<evidence type="ECO:0000313" key="4">
    <source>
        <dbReference type="Proteomes" id="UP000001542"/>
    </source>
</evidence>
<dbReference type="SUPFAM" id="SSF46689">
    <property type="entry name" value="Homeodomain-like"/>
    <property type="match status" value="1"/>
</dbReference>
<proteinExistence type="predicted"/>
<dbReference type="GO" id="GO:0000981">
    <property type="term" value="F:DNA-binding transcription factor activity, RNA polymerase II-specific"/>
    <property type="evidence" value="ECO:0000318"/>
    <property type="project" value="GO_Central"/>
</dbReference>
<dbReference type="Pfam" id="PF13921">
    <property type="entry name" value="Myb_DNA-bind_6"/>
    <property type="match status" value="1"/>
</dbReference>
<feature type="domain" description="Myb-like" evidence="1">
    <location>
        <begin position="16"/>
        <end position="65"/>
    </location>
</feature>
<dbReference type="EMBL" id="DS114590">
    <property type="protein sequence ID" value="EAX86688.1"/>
    <property type="molecule type" value="Genomic_DNA"/>
</dbReference>
<dbReference type="GO" id="GO:0005634">
    <property type="term" value="C:nucleus"/>
    <property type="evidence" value="ECO:0000318"/>
    <property type="project" value="GO_Central"/>
</dbReference>
<dbReference type="InterPro" id="IPR009057">
    <property type="entry name" value="Homeodomain-like_sf"/>
</dbReference>
<name>A2G828_TRIV3</name>
<protein>
    <submittedName>
        <fullName evidence="3">Myb-like DNA-binding domain containing protein</fullName>
    </submittedName>
</protein>
<dbReference type="PANTHER" id="PTHR45614">
    <property type="entry name" value="MYB PROTEIN-RELATED"/>
    <property type="match status" value="1"/>
</dbReference>
<keyword evidence="3" id="KW-0238">DNA-binding</keyword>
<dbReference type="Gene3D" id="1.10.10.60">
    <property type="entry name" value="Homeodomain-like"/>
    <property type="match status" value="2"/>
</dbReference>
<dbReference type="VEuPathDB" id="TrichDB:TVAG_300360"/>
<dbReference type="STRING" id="5722.A2G828"/>
<dbReference type="CDD" id="cd00167">
    <property type="entry name" value="SANT"/>
    <property type="match status" value="2"/>
</dbReference>
<dbReference type="InParanoid" id="A2G828"/>
<dbReference type="KEGG" id="tva:4744338"/>
<dbReference type="GO" id="GO:0000978">
    <property type="term" value="F:RNA polymerase II cis-regulatory region sequence-specific DNA binding"/>
    <property type="evidence" value="ECO:0000318"/>
    <property type="project" value="GO_Central"/>
</dbReference>
<gene>
    <name evidence="3" type="ORF">TVAG_300360</name>
</gene>
<dbReference type="RefSeq" id="XP_001299618.1">
    <property type="nucleotide sequence ID" value="XM_001299617.1"/>
</dbReference>
<reference evidence="3" key="2">
    <citation type="journal article" date="2007" name="Science">
        <title>Draft genome sequence of the sexually transmitted pathogen Trichomonas vaginalis.</title>
        <authorList>
            <person name="Carlton J.M."/>
            <person name="Hirt R.P."/>
            <person name="Silva J.C."/>
            <person name="Delcher A.L."/>
            <person name="Schatz M."/>
            <person name="Zhao Q."/>
            <person name="Wortman J.R."/>
            <person name="Bidwell S.L."/>
            <person name="Alsmark U.C.M."/>
            <person name="Besteiro S."/>
            <person name="Sicheritz-Ponten T."/>
            <person name="Noel C.J."/>
            <person name="Dacks J.B."/>
            <person name="Foster P.G."/>
            <person name="Simillion C."/>
            <person name="Van de Peer Y."/>
            <person name="Miranda-Saavedra D."/>
            <person name="Barton G.J."/>
            <person name="Westrop G.D."/>
            <person name="Mueller S."/>
            <person name="Dessi D."/>
            <person name="Fiori P.L."/>
            <person name="Ren Q."/>
            <person name="Paulsen I."/>
            <person name="Zhang H."/>
            <person name="Bastida-Corcuera F.D."/>
            <person name="Simoes-Barbosa A."/>
            <person name="Brown M.T."/>
            <person name="Hayes R.D."/>
            <person name="Mukherjee M."/>
            <person name="Okumura C.Y."/>
            <person name="Schneider R."/>
            <person name="Smith A.J."/>
            <person name="Vanacova S."/>
            <person name="Villalvazo M."/>
            <person name="Haas B.J."/>
            <person name="Pertea M."/>
            <person name="Feldblyum T.V."/>
            <person name="Utterback T.R."/>
            <person name="Shu C.L."/>
            <person name="Osoegawa K."/>
            <person name="de Jong P.J."/>
            <person name="Hrdy I."/>
            <person name="Horvathova L."/>
            <person name="Zubacova Z."/>
            <person name="Dolezal P."/>
            <person name="Malik S.B."/>
            <person name="Logsdon J.M. Jr."/>
            <person name="Henze K."/>
            <person name="Gupta A."/>
            <person name="Wang C.C."/>
            <person name="Dunne R.L."/>
            <person name="Upcroft J.A."/>
            <person name="Upcroft P."/>
            <person name="White O."/>
            <person name="Salzberg S.L."/>
            <person name="Tang P."/>
            <person name="Chiu C.-H."/>
            <person name="Lee Y.-S."/>
            <person name="Embley T.M."/>
            <person name="Coombs G.H."/>
            <person name="Mottram J.C."/>
            <person name="Tachezy J."/>
            <person name="Fraser-Liggett C.M."/>
            <person name="Johnson P.J."/>
        </authorList>
    </citation>
    <scope>NUCLEOTIDE SEQUENCE [LARGE SCALE GENOMIC DNA]</scope>
    <source>
        <strain evidence="3">G3</strain>
    </source>
</reference>
<feature type="domain" description="HTH myb-type" evidence="2">
    <location>
        <begin position="16"/>
        <end position="69"/>
    </location>
</feature>
<evidence type="ECO:0000259" key="1">
    <source>
        <dbReference type="PROSITE" id="PS50090"/>
    </source>
</evidence>
<dbReference type="GO" id="GO:0006355">
    <property type="term" value="P:regulation of DNA-templated transcription"/>
    <property type="evidence" value="ECO:0000318"/>
    <property type="project" value="GO_Central"/>
</dbReference>
<dbReference type="AlphaFoldDB" id="A2G828"/>
<evidence type="ECO:0000259" key="2">
    <source>
        <dbReference type="PROSITE" id="PS51294"/>
    </source>
</evidence>
<dbReference type="SMART" id="SM00717">
    <property type="entry name" value="SANT"/>
    <property type="match status" value="2"/>
</dbReference>
<dbReference type="PROSITE" id="PS51294">
    <property type="entry name" value="HTH_MYB"/>
    <property type="match status" value="2"/>
</dbReference>
<reference evidence="3" key="1">
    <citation type="submission" date="2006-10" db="EMBL/GenBank/DDBJ databases">
        <authorList>
            <person name="Amadeo P."/>
            <person name="Zhao Q."/>
            <person name="Wortman J."/>
            <person name="Fraser-Liggett C."/>
            <person name="Carlton J."/>
        </authorList>
    </citation>
    <scope>NUCLEOTIDE SEQUENCE</scope>
    <source>
        <strain evidence="3">G3</strain>
    </source>
</reference>
<dbReference type="OrthoDB" id="2443680at2759"/>
<sequence>MTTLPSDCACSRKGFKALFTKKEDEKLIKLVKFYPKRKDINWKFISQQMGNRTVRQCKERFFNYLDNKINRSEFSPEENLFILQKVNEIGKKWTKISSLMKNRTDVAVKSQYKKLMRRNATLENVMSISTEPYSTCKSRKCVGLDEVHTDCLGLIPKQERYEPYENKSDDINDVVNTLFESIDYSEINMADLPII</sequence>
<dbReference type="SMR" id="A2G828"/>
<feature type="domain" description="Myb-like" evidence="1">
    <location>
        <begin position="66"/>
        <end position="116"/>
    </location>
</feature>
<dbReference type="PROSITE" id="PS50090">
    <property type="entry name" value="MYB_LIKE"/>
    <property type="match status" value="2"/>
</dbReference>
<dbReference type="VEuPathDB" id="TrichDB:TVAGG3_0685820"/>
<dbReference type="InterPro" id="IPR001005">
    <property type="entry name" value="SANT/Myb"/>
</dbReference>
<dbReference type="eggNOG" id="KOG0048">
    <property type="taxonomic scope" value="Eukaryota"/>
</dbReference>
<dbReference type="InterPro" id="IPR017930">
    <property type="entry name" value="Myb_dom"/>
</dbReference>